<dbReference type="SUPFAM" id="SSF81321">
    <property type="entry name" value="Family A G protein-coupled receptor-like"/>
    <property type="match status" value="3"/>
</dbReference>
<evidence type="ECO:0000259" key="14">
    <source>
        <dbReference type="PROSITE" id="PS50262"/>
    </source>
</evidence>
<dbReference type="EMBL" id="SRLO01000058">
    <property type="protein sequence ID" value="TNN80062.1"/>
    <property type="molecule type" value="Genomic_DNA"/>
</dbReference>
<dbReference type="GO" id="GO:0005886">
    <property type="term" value="C:plasma membrane"/>
    <property type="evidence" value="ECO:0007669"/>
    <property type="project" value="UniProtKB-SubCell"/>
</dbReference>
<dbReference type="CDD" id="cd15087">
    <property type="entry name" value="7tmA_NPBWR"/>
    <property type="match status" value="1"/>
</dbReference>
<evidence type="ECO:0000256" key="13">
    <source>
        <dbReference type="SAM" id="Phobius"/>
    </source>
</evidence>
<proteinExistence type="inferred from homology"/>
<dbReference type="GO" id="GO:0043005">
    <property type="term" value="C:neuron projection"/>
    <property type="evidence" value="ECO:0007669"/>
    <property type="project" value="TreeGrafter"/>
</dbReference>
<dbReference type="Pfam" id="PF00001">
    <property type="entry name" value="7tm_1"/>
    <property type="match status" value="3"/>
</dbReference>
<evidence type="ECO:0000256" key="7">
    <source>
        <dbReference type="ARBA" id="ARBA00023157"/>
    </source>
</evidence>
<feature type="compositionally biased region" description="Polar residues" evidence="12">
    <location>
        <begin position="651"/>
        <end position="663"/>
    </location>
</feature>
<evidence type="ECO:0000313" key="16">
    <source>
        <dbReference type="Proteomes" id="UP000314294"/>
    </source>
</evidence>
<dbReference type="InterPro" id="IPR000276">
    <property type="entry name" value="GPCR_Rhodpsn"/>
</dbReference>
<evidence type="ECO:0000256" key="3">
    <source>
        <dbReference type="ARBA" id="ARBA00022692"/>
    </source>
</evidence>
<dbReference type="Proteomes" id="UP000314294">
    <property type="component" value="Unassembled WGS sequence"/>
</dbReference>
<evidence type="ECO:0000256" key="5">
    <source>
        <dbReference type="ARBA" id="ARBA00023040"/>
    </source>
</evidence>
<keyword evidence="9" id="KW-0325">Glycoprotein</keyword>
<evidence type="ECO:0000313" key="15">
    <source>
        <dbReference type="EMBL" id="TNN80062.1"/>
    </source>
</evidence>
<evidence type="ECO:0000256" key="8">
    <source>
        <dbReference type="ARBA" id="ARBA00023170"/>
    </source>
</evidence>
<accession>A0A4Z2IS15</accession>
<feature type="transmembrane region" description="Helical" evidence="13">
    <location>
        <begin position="216"/>
        <end position="239"/>
    </location>
</feature>
<feature type="transmembrane region" description="Helical" evidence="13">
    <location>
        <begin position="84"/>
        <end position="103"/>
    </location>
</feature>
<dbReference type="PRINTS" id="PR00237">
    <property type="entry name" value="GPCRRHODOPSN"/>
</dbReference>
<feature type="transmembrane region" description="Helical" evidence="13">
    <location>
        <begin position="163"/>
        <end position="190"/>
    </location>
</feature>
<keyword evidence="4 13" id="KW-1133">Transmembrane helix</keyword>
<dbReference type="InterPro" id="IPR009150">
    <property type="entry name" value="Neuropept_B/W_rcpt"/>
</dbReference>
<dbReference type="PROSITE" id="PS00237">
    <property type="entry name" value="G_PROTEIN_RECEP_F1_1"/>
    <property type="match status" value="2"/>
</dbReference>
<keyword evidence="16" id="KW-1185">Reference proteome</keyword>
<feature type="transmembrane region" description="Helical" evidence="13">
    <location>
        <begin position="260"/>
        <end position="278"/>
    </location>
</feature>
<sequence length="993" mass="111431">MENVSIPAGARPVCNDSVDFYSLTSENGTDLNCTPPSEFYFYADLYIILPVIYSVICAVGLTGNTAVIYVILKAPKMKTVTNMFILNLAIADDLFTLVLPINIAEHLLHYWPFGDVLCKVILSIDHYNIFSSIYFLTVMSIDRYLVVLATVRSKRMPYRTYRAAKIISLCVWILVILIVMPFTVFAGVFVNPTDGRKSCVLSFPSPESSWFKASRIYTLILGFAIPVSTICILYTMMLYKLRNMRLNSNAKALDKAKKKVTIMVFIVLAVCLFCWTPFHLSTIVALTTDLRTTPLLIGISYFITSLSYANSCLNPFLYAFLDDSFRKAFKKMAESTASAARQQDGYVTPASRQRKKLLELRLQPGLQQPARHRRTQIRLYCSRKLRREEESSPPAAASPPEEQSSASLLGSMLLETQTLLAHWREGCSKVRLKRPGSRSEMEFTDDFLLAELGHLQFYNDSNGTWDETDGLLPTGVKVTIVVVYMIVCVIGLVGNFLVMYVIIRGQLGKKSFNFQQCERVFWVGATTRARSEDFSEILFSATGPKKTSGGPRGEINIMLHPAQSRLETERRECGRTKLFLESGLGSPDSGGRENGRTTPVDQLPVPDHENSLCFLCFLSAFSPDGLAFHRAVTGRTDSQLLLNQESQTRSCEQSCPAGSSNHRLSNEETPADQACSVPPQPQSGFTEKSFIIYKLLRSASAAVRMLHRHYKTHLEQYSYTKMKTATNIYIFNLALADSLFLATLPFQGTDVFLGFWPFGNALCKAVVSIDYYNMFTSTFTLTVMSMDRYVAVCHPVKALDMRTPHKAKTNFPGVECIMVLPEPRTHWDSVFGTCVFLFSFLIPVAIISICYSLMVKRLRNVRILSGSKEKDRNLRRITRMVLVVVAVFVVCWTPIQIMVLAQSLGFNLSSLFTLVLMHFCIALGYVNSSLNPVLYAFLDENFKRCFREFCKPSPFRLDTQQSGRMRSIAREVAAAYSYKADGRGPGGGTSNPA</sequence>
<feature type="transmembrane region" description="Helical" evidence="13">
    <location>
        <begin position="830"/>
        <end position="855"/>
    </location>
</feature>
<feature type="transmembrane region" description="Helical" evidence="13">
    <location>
        <begin position="298"/>
        <end position="321"/>
    </location>
</feature>
<dbReference type="Gene3D" id="1.20.1070.10">
    <property type="entry name" value="Rhodopsin 7-helix transmembrane proteins"/>
    <property type="match status" value="3"/>
</dbReference>
<keyword evidence="8 11" id="KW-0675">Receptor</keyword>
<reference evidence="15 16" key="1">
    <citation type="submission" date="2019-03" db="EMBL/GenBank/DDBJ databases">
        <title>First draft genome of Liparis tanakae, snailfish: a comprehensive survey of snailfish specific genes.</title>
        <authorList>
            <person name="Kim W."/>
            <person name="Song I."/>
            <person name="Jeong J.-H."/>
            <person name="Kim D."/>
            <person name="Kim S."/>
            <person name="Ryu S."/>
            <person name="Song J.Y."/>
            <person name="Lee S.K."/>
        </authorList>
    </citation>
    <scope>NUCLEOTIDE SEQUENCE [LARGE SCALE GENOMIC DNA]</scope>
    <source>
        <tissue evidence="15">Muscle</tissue>
    </source>
</reference>
<comment type="similarity">
    <text evidence="11">Belongs to the G-protein coupled receptor 1 family.</text>
</comment>
<evidence type="ECO:0000256" key="11">
    <source>
        <dbReference type="RuleBase" id="RU000688"/>
    </source>
</evidence>
<feature type="domain" description="G-protein coupled receptors family 1 profile" evidence="14">
    <location>
        <begin position="698"/>
        <end position="935"/>
    </location>
</feature>
<keyword evidence="2" id="KW-1003">Cell membrane</keyword>
<feature type="transmembrane region" description="Helical" evidence="13">
    <location>
        <begin position="876"/>
        <end position="895"/>
    </location>
</feature>
<comment type="subcellular location">
    <subcellularLocation>
        <location evidence="1">Cell membrane</location>
        <topology evidence="1">Multi-pass membrane protein</topology>
    </subcellularLocation>
</comment>
<name>A0A4Z2IS15_9TELE</name>
<evidence type="ECO:0000256" key="9">
    <source>
        <dbReference type="ARBA" id="ARBA00023180"/>
    </source>
</evidence>
<dbReference type="AlphaFoldDB" id="A0A4Z2IS15"/>
<keyword evidence="6 13" id="KW-0472">Membrane</keyword>
<dbReference type="GO" id="GO:0042923">
    <property type="term" value="F:neuropeptide binding"/>
    <property type="evidence" value="ECO:0007669"/>
    <property type="project" value="TreeGrafter"/>
</dbReference>
<keyword evidence="10 11" id="KW-0807">Transducer</keyword>
<keyword evidence="7" id="KW-1015">Disulfide bond</keyword>
<dbReference type="GO" id="GO:0008188">
    <property type="term" value="F:neuropeptide receptor activity"/>
    <property type="evidence" value="ECO:0007669"/>
    <property type="project" value="InterPro"/>
</dbReference>
<dbReference type="PRINTS" id="PR01855">
    <property type="entry name" value="NRPEPTIDEWR"/>
</dbReference>
<comment type="caution">
    <text evidence="15">The sequence shown here is derived from an EMBL/GenBank/DDBJ whole genome shotgun (WGS) entry which is preliminary data.</text>
</comment>
<keyword evidence="15" id="KW-0527">Neuropeptide</keyword>
<evidence type="ECO:0000256" key="1">
    <source>
        <dbReference type="ARBA" id="ARBA00004651"/>
    </source>
</evidence>
<evidence type="ECO:0000256" key="12">
    <source>
        <dbReference type="SAM" id="MobiDB-lite"/>
    </source>
</evidence>
<keyword evidence="3 11" id="KW-0812">Transmembrane</keyword>
<feature type="transmembrane region" description="Helical" evidence="13">
    <location>
        <begin position="478"/>
        <end position="503"/>
    </location>
</feature>
<evidence type="ECO:0000256" key="4">
    <source>
        <dbReference type="ARBA" id="ARBA00022989"/>
    </source>
</evidence>
<dbReference type="PANTHER" id="PTHR24229:SF18">
    <property type="entry name" value="NEUROPEPTIDES B_W RECEPTOR TYPE 2"/>
    <property type="match status" value="1"/>
</dbReference>
<protein>
    <submittedName>
        <fullName evidence="15">Neuropeptides B/W receptor type 1</fullName>
    </submittedName>
</protein>
<evidence type="ECO:0000256" key="6">
    <source>
        <dbReference type="ARBA" id="ARBA00023136"/>
    </source>
</evidence>
<dbReference type="InterPro" id="IPR017452">
    <property type="entry name" value="GPCR_Rhodpsn_7TM"/>
</dbReference>
<feature type="transmembrane region" description="Helical" evidence="13">
    <location>
        <begin position="915"/>
        <end position="938"/>
    </location>
</feature>
<dbReference type="OrthoDB" id="6076970at2759"/>
<dbReference type="SMART" id="SM01381">
    <property type="entry name" value="7TM_GPCR_Srsx"/>
    <property type="match status" value="1"/>
</dbReference>
<dbReference type="FunFam" id="1.20.1070.10:FF:000102">
    <property type="entry name" value="neuropeptides B/W receptor type 1"/>
    <property type="match status" value="1"/>
</dbReference>
<feature type="transmembrane region" description="Helical" evidence="13">
    <location>
        <begin position="45"/>
        <end position="72"/>
    </location>
</feature>
<feature type="region of interest" description="Disordered" evidence="12">
    <location>
        <begin position="651"/>
        <end position="678"/>
    </location>
</feature>
<evidence type="ECO:0000256" key="2">
    <source>
        <dbReference type="ARBA" id="ARBA00022475"/>
    </source>
</evidence>
<dbReference type="Gene3D" id="6.20.400.20">
    <property type="match status" value="1"/>
</dbReference>
<feature type="transmembrane region" description="Helical" evidence="13">
    <location>
        <begin position="129"/>
        <end position="151"/>
    </location>
</feature>
<dbReference type="PANTHER" id="PTHR24229">
    <property type="entry name" value="NEUROPEPTIDES RECEPTOR"/>
    <property type="match status" value="1"/>
</dbReference>
<organism evidence="15 16">
    <name type="scientific">Liparis tanakae</name>
    <name type="common">Tanaka's snailfish</name>
    <dbReference type="NCBI Taxonomy" id="230148"/>
    <lineage>
        <taxon>Eukaryota</taxon>
        <taxon>Metazoa</taxon>
        <taxon>Chordata</taxon>
        <taxon>Craniata</taxon>
        <taxon>Vertebrata</taxon>
        <taxon>Euteleostomi</taxon>
        <taxon>Actinopterygii</taxon>
        <taxon>Neopterygii</taxon>
        <taxon>Teleostei</taxon>
        <taxon>Neoteleostei</taxon>
        <taxon>Acanthomorphata</taxon>
        <taxon>Eupercaria</taxon>
        <taxon>Perciformes</taxon>
        <taxon>Cottioidei</taxon>
        <taxon>Cottales</taxon>
        <taxon>Liparidae</taxon>
        <taxon>Liparis</taxon>
    </lineage>
</organism>
<keyword evidence="5 11" id="KW-0297">G-protein coupled receptor</keyword>
<dbReference type="PROSITE" id="PS50262">
    <property type="entry name" value="G_PROTEIN_RECEP_F1_2"/>
    <property type="match status" value="2"/>
</dbReference>
<feature type="region of interest" description="Disordered" evidence="12">
    <location>
        <begin position="580"/>
        <end position="603"/>
    </location>
</feature>
<feature type="domain" description="G-protein coupled receptors family 1 profile" evidence="14">
    <location>
        <begin position="63"/>
        <end position="318"/>
    </location>
</feature>
<gene>
    <name evidence="15" type="primary">Npbwr1</name>
    <name evidence="15" type="ORF">EYF80_009714</name>
</gene>
<evidence type="ECO:0000256" key="10">
    <source>
        <dbReference type="ARBA" id="ARBA00023224"/>
    </source>
</evidence>